<feature type="compositionally biased region" description="Basic and acidic residues" evidence="3">
    <location>
        <begin position="374"/>
        <end position="385"/>
    </location>
</feature>
<dbReference type="InterPro" id="IPR036055">
    <property type="entry name" value="LDL_receptor-like_sf"/>
</dbReference>
<dbReference type="InterPro" id="IPR000859">
    <property type="entry name" value="CUB_dom"/>
</dbReference>
<dbReference type="InterPro" id="IPR042333">
    <property type="entry name" value="LRAD2/Mig-13-like"/>
</dbReference>
<dbReference type="Pfam" id="PF00057">
    <property type="entry name" value="Ldl_recept_a"/>
    <property type="match status" value="1"/>
</dbReference>
<gene>
    <name evidence="7" type="ORF">LOTGIDRAFT_164173</name>
</gene>
<dbReference type="PROSITE" id="PS01180">
    <property type="entry name" value="CUB"/>
    <property type="match status" value="1"/>
</dbReference>
<dbReference type="Pfam" id="PF00431">
    <property type="entry name" value="CUB"/>
    <property type="match status" value="1"/>
</dbReference>
<dbReference type="PANTHER" id="PTHR24652">
    <property type="entry name" value="LOW-DENSITY LIPOPROTEIN RECEPTOR CLASS A DOMAIN-CONTAINING PROTEIN 2"/>
    <property type="match status" value="1"/>
</dbReference>
<feature type="transmembrane region" description="Helical" evidence="4">
    <location>
        <begin position="199"/>
        <end position="220"/>
    </location>
</feature>
<dbReference type="OMA" id="IPWISAI"/>
<dbReference type="RefSeq" id="XP_009058927.1">
    <property type="nucleotide sequence ID" value="XM_009060679.1"/>
</dbReference>
<dbReference type="KEGG" id="lgi:LOTGIDRAFT_164173"/>
<evidence type="ECO:0000313" key="8">
    <source>
        <dbReference type="Proteomes" id="UP000030746"/>
    </source>
</evidence>
<dbReference type="SUPFAM" id="SSF57424">
    <property type="entry name" value="LDL receptor-like module"/>
    <property type="match status" value="1"/>
</dbReference>
<keyword evidence="4" id="KW-0472">Membrane</keyword>
<evidence type="ECO:0000256" key="5">
    <source>
        <dbReference type="SAM" id="SignalP"/>
    </source>
</evidence>
<evidence type="ECO:0000256" key="3">
    <source>
        <dbReference type="SAM" id="MobiDB-lite"/>
    </source>
</evidence>
<dbReference type="OrthoDB" id="6514358at2759"/>
<dbReference type="AlphaFoldDB" id="V4A5G2"/>
<evidence type="ECO:0000256" key="2">
    <source>
        <dbReference type="PROSITE-ProRule" id="PRU00124"/>
    </source>
</evidence>
<feature type="region of interest" description="Disordered" evidence="3">
    <location>
        <begin position="228"/>
        <end position="385"/>
    </location>
</feature>
<protein>
    <recommendedName>
        <fullName evidence="6">CUB domain-containing protein</fullName>
    </recommendedName>
</protein>
<dbReference type="Gene3D" id="2.60.120.290">
    <property type="entry name" value="Spermadhesin, CUB domain"/>
    <property type="match status" value="1"/>
</dbReference>
<comment type="caution">
    <text evidence="2">Lacks conserved residue(s) required for the propagation of feature annotation.</text>
</comment>
<dbReference type="Gene3D" id="4.10.400.10">
    <property type="entry name" value="Low-density Lipoprotein Receptor"/>
    <property type="match status" value="1"/>
</dbReference>
<evidence type="ECO:0000256" key="4">
    <source>
        <dbReference type="SAM" id="Phobius"/>
    </source>
</evidence>
<feature type="compositionally biased region" description="Low complexity" evidence="3">
    <location>
        <begin position="244"/>
        <end position="327"/>
    </location>
</feature>
<keyword evidence="4" id="KW-1133">Transmembrane helix</keyword>
<keyword evidence="8" id="KW-1185">Reference proteome</keyword>
<dbReference type="HOGENOM" id="CLU_718221_0_0_1"/>
<dbReference type="EMBL" id="KB202444">
    <property type="protein sequence ID" value="ESO90250.1"/>
    <property type="molecule type" value="Genomic_DNA"/>
</dbReference>
<dbReference type="PROSITE" id="PS50068">
    <property type="entry name" value="LDLRA_2"/>
    <property type="match status" value="1"/>
</dbReference>
<feature type="compositionally biased region" description="Polar residues" evidence="3">
    <location>
        <begin position="231"/>
        <end position="243"/>
    </location>
</feature>
<evidence type="ECO:0000313" key="7">
    <source>
        <dbReference type="EMBL" id="ESO90250.1"/>
    </source>
</evidence>
<accession>V4A5G2</accession>
<feature type="signal peptide" evidence="5">
    <location>
        <begin position="1"/>
        <end position="22"/>
    </location>
</feature>
<evidence type="ECO:0000259" key="6">
    <source>
        <dbReference type="PROSITE" id="PS01180"/>
    </source>
</evidence>
<feature type="domain" description="CUB" evidence="6">
    <location>
        <begin position="35"/>
        <end position="155"/>
    </location>
</feature>
<keyword evidence="1 2" id="KW-1015">Disulfide bond</keyword>
<feature type="disulfide bond" evidence="2">
    <location>
        <begin position="167"/>
        <end position="185"/>
    </location>
</feature>
<dbReference type="CTD" id="20239668"/>
<dbReference type="Proteomes" id="UP000030746">
    <property type="component" value="Unassembled WGS sequence"/>
</dbReference>
<dbReference type="SMART" id="SM00192">
    <property type="entry name" value="LDLa"/>
    <property type="match status" value="1"/>
</dbReference>
<reference evidence="7 8" key="1">
    <citation type="journal article" date="2013" name="Nature">
        <title>Insights into bilaterian evolution from three spiralian genomes.</title>
        <authorList>
            <person name="Simakov O."/>
            <person name="Marletaz F."/>
            <person name="Cho S.J."/>
            <person name="Edsinger-Gonzales E."/>
            <person name="Havlak P."/>
            <person name="Hellsten U."/>
            <person name="Kuo D.H."/>
            <person name="Larsson T."/>
            <person name="Lv J."/>
            <person name="Arendt D."/>
            <person name="Savage R."/>
            <person name="Osoegawa K."/>
            <person name="de Jong P."/>
            <person name="Grimwood J."/>
            <person name="Chapman J.A."/>
            <person name="Shapiro H."/>
            <person name="Aerts A."/>
            <person name="Otillar R.P."/>
            <person name="Terry A.Y."/>
            <person name="Boore J.L."/>
            <person name="Grigoriev I.V."/>
            <person name="Lindberg D.R."/>
            <person name="Seaver E.C."/>
            <person name="Weisblat D.A."/>
            <person name="Putnam N.H."/>
            <person name="Rokhsar D.S."/>
        </authorList>
    </citation>
    <scope>NUCLEOTIDE SEQUENCE [LARGE SCALE GENOMIC DNA]</scope>
</reference>
<dbReference type="PANTHER" id="PTHR24652:SF69">
    <property type="entry name" value="CUB DOMAIN-CONTAINING PROTEIN"/>
    <property type="match status" value="1"/>
</dbReference>
<sequence length="385" mass="43141">MEIWKSLSFVYFFLLAIQQVFTKRSLPKYYMSELCGQTLQLAHTPVPAGRVELVRRGDYRDNMNCVWTIIAPSKHFLMVMFKDVDIDKRFFKCNDYLQIYDNDKPSGNFLSGVSKLCGENHPRYPIYTNKNAMTLRFVSDSRHDDDGFDLYFNVYHQGQCNTSEFKCDNGHCIDKSLQCNGYDNCGDNSDFCPNHTSSLIGIIVAVIFIVVVIVVIVYICRRKRQKRGRSFKQNNDVPMTTTFPQSQPQTTYQPPQGQGYPPQGYPPQGQGYPPQGQGYPPQGQGYPPQGQSYPPQGQGYPPQGQGYPPQGQGYPPQGQGYPQYHGYGSSGGPEGYSQGAQYPQPGQYASQYPPPQGPEGNIPSGAPPPYPGPPKDENEFSKVPL</sequence>
<dbReference type="SMART" id="SM00042">
    <property type="entry name" value="CUB"/>
    <property type="match status" value="1"/>
</dbReference>
<feature type="chain" id="PRO_5004715776" description="CUB domain-containing protein" evidence="5">
    <location>
        <begin position="23"/>
        <end position="385"/>
    </location>
</feature>
<dbReference type="CDD" id="cd00041">
    <property type="entry name" value="CUB"/>
    <property type="match status" value="1"/>
</dbReference>
<proteinExistence type="predicted"/>
<organism evidence="7 8">
    <name type="scientific">Lottia gigantea</name>
    <name type="common">Giant owl limpet</name>
    <dbReference type="NCBI Taxonomy" id="225164"/>
    <lineage>
        <taxon>Eukaryota</taxon>
        <taxon>Metazoa</taxon>
        <taxon>Spiralia</taxon>
        <taxon>Lophotrochozoa</taxon>
        <taxon>Mollusca</taxon>
        <taxon>Gastropoda</taxon>
        <taxon>Patellogastropoda</taxon>
        <taxon>Lottioidea</taxon>
        <taxon>Lottiidae</taxon>
        <taxon>Lottia</taxon>
    </lineage>
</organism>
<keyword evidence="4" id="KW-0812">Transmembrane</keyword>
<dbReference type="SUPFAM" id="SSF49854">
    <property type="entry name" value="Spermadhesin, CUB domain"/>
    <property type="match status" value="1"/>
</dbReference>
<feature type="disulfide bond" evidence="2">
    <location>
        <begin position="160"/>
        <end position="172"/>
    </location>
</feature>
<dbReference type="InterPro" id="IPR002172">
    <property type="entry name" value="LDrepeatLR_classA_rpt"/>
</dbReference>
<dbReference type="GeneID" id="20239668"/>
<keyword evidence="5" id="KW-0732">Signal</keyword>
<name>V4A5G2_LOTGI</name>
<evidence type="ECO:0000256" key="1">
    <source>
        <dbReference type="ARBA" id="ARBA00023157"/>
    </source>
</evidence>
<dbReference type="CDD" id="cd00112">
    <property type="entry name" value="LDLa"/>
    <property type="match status" value="1"/>
</dbReference>
<dbReference type="STRING" id="225164.V4A5G2"/>
<dbReference type="InterPro" id="IPR035914">
    <property type="entry name" value="Sperma_CUB_dom_sf"/>
</dbReference>